<reference evidence="1" key="1">
    <citation type="submission" date="2012-10" db="EMBL/GenBank/DDBJ databases">
        <authorList>
            <person name="Harkins D.M."/>
            <person name="Durkin A.S."/>
            <person name="Brinkac L.M."/>
            <person name="Haft D.H."/>
            <person name="Selengut J.D."/>
            <person name="Sanka R."/>
            <person name="DePew J."/>
            <person name="Purushe J."/>
            <person name="Matthias M.A."/>
            <person name="Vinetz J.M."/>
            <person name="Sutton G.G."/>
            <person name="Nierman W.C."/>
            <person name="Fouts D.E."/>
        </authorList>
    </citation>
    <scope>NUCLEOTIDE SEQUENCE [LARGE SCALE GENOMIC DNA]</scope>
    <source>
        <strain evidence="1">MOR084</strain>
    </source>
</reference>
<dbReference type="Proteomes" id="UP000006329">
    <property type="component" value="Unassembled WGS sequence"/>
</dbReference>
<sequence length="49" mass="5583">MITMVKKISDLLYEFINDLHAGVPTSKLVEIYTGKIIQVFRETSVQKPS</sequence>
<dbReference type="EMBL" id="AHON02000063">
    <property type="protein sequence ID" value="EKO32861.1"/>
    <property type="molecule type" value="Genomic_DNA"/>
</dbReference>
<accession>A0A0E2BNF2</accession>
<comment type="caution">
    <text evidence="1">The sequence shown here is derived from an EMBL/GenBank/DDBJ whole genome shotgun (WGS) entry which is preliminary data.</text>
</comment>
<organism evidence="1 2">
    <name type="scientific">Leptospira santarosai str. MOR084</name>
    <dbReference type="NCBI Taxonomy" id="1049984"/>
    <lineage>
        <taxon>Bacteria</taxon>
        <taxon>Pseudomonadati</taxon>
        <taxon>Spirochaetota</taxon>
        <taxon>Spirochaetia</taxon>
        <taxon>Leptospirales</taxon>
        <taxon>Leptospiraceae</taxon>
        <taxon>Leptospira</taxon>
    </lineage>
</organism>
<protein>
    <submittedName>
        <fullName evidence="1">Uncharacterized protein</fullName>
    </submittedName>
</protein>
<evidence type="ECO:0000313" key="2">
    <source>
        <dbReference type="Proteomes" id="UP000006329"/>
    </source>
</evidence>
<proteinExistence type="predicted"/>
<evidence type="ECO:0000313" key="1">
    <source>
        <dbReference type="EMBL" id="EKO32861.1"/>
    </source>
</evidence>
<dbReference type="AlphaFoldDB" id="A0A0E2BNF2"/>
<gene>
    <name evidence="1" type="ORF">LEP1GSC179_3020</name>
</gene>
<keyword evidence="2" id="KW-1185">Reference proteome</keyword>
<name>A0A0E2BNF2_9LEPT</name>